<feature type="compositionally biased region" description="Basic and acidic residues" evidence="1">
    <location>
        <begin position="169"/>
        <end position="187"/>
    </location>
</feature>
<dbReference type="GeneTree" id="ENSGT00950000183065"/>
<dbReference type="GO" id="GO:0005634">
    <property type="term" value="C:nucleus"/>
    <property type="evidence" value="ECO:0007669"/>
    <property type="project" value="InterPro"/>
</dbReference>
<dbReference type="PANTHER" id="PTHR23171:SF4">
    <property type="entry name" value="TUFTELIN"/>
    <property type="match status" value="1"/>
</dbReference>
<dbReference type="GO" id="GO:0003711">
    <property type="term" value="F:transcription elongation factor activity"/>
    <property type="evidence" value="ECO:0007669"/>
    <property type="project" value="InterPro"/>
</dbReference>
<dbReference type="PRINTS" id="PR02085">
    <property type="entry name" value="POLR2GRINL1"/>
</dbReference>
<evidence type="ECO:0000313" key="2">
    <source>
        <dbReference type="Ensembl" id="ENSCSEP00000029864.1"/>
    </source>
</evidence>
<dbReference type="InterPro" id="IPR051375">
    <property type="entry name" value="Tuftelin_GRINL1A/MYZAP/CCD68"/>
</dbReference>
<dbReference type="Ensembl" id="ENSCSET00000030267.1">
    <property type="protein sequence ID" value="ENSCSEP00000029864.1"/>
    <property type="gene ID" value="ENSCSEG00000019146.1"/>
</dbReference>
<dbReference type="CTD" id="81488"/>
<accession>A0A3P8WSY4</accession>
<organism evidence="2 3">
    <name type="scientific">Cynoglossus semilaevis</name>
    <name type="common">Tongue sole</name>
    <dbReference type="NCBI Taxonomy" id="244447"/>
    <lineage>
        <taxon>Eukaryota</taxon>
        <taxon>Metazoa</taxon>
        <taxon>Chordata</taxon>
        <taxon>Craniata</taxon>
        <taxon>Vertebrata</taxon>
        <taxon>Euteleostomi</taxon>
        <taxon>Actinopterygii</taxon>
        <taxon>Neopterygii</taxon>
        <taxon>Teleostei</taxon>
        <taxon>Neoteleostei</taxon>
        <taxon>Acanthomorphata</taxon>
        <taxon>Carangaria</taxon>
        <taxon>Pleuronectiformes</taxon>
        <taxon>Pleuronectoidei</taxon>
        <taxon>Cynoglossidae</taxon>
        <taxon>Cynoglossinae</taxon>
        <taxon>Cynoglossus</taxon>
    </lineage>
</organism>
<dbReference type="Ensembl" id="ENSCSET00000030270.1">
    <property type="protein sequence ID" value="ENSCSEP00000029867.1"/>
    <property type="gene ID" value="ENSCSEG00000019146.1"/>
</dbReference>
<dbReference type="STRING" id="244447.ENSCSEP00000029867"/>
<feature type="compositionally biased region" description="Low complexity" evidence="1">
    <location>
        <begin position="231"/>
        <end position="249"/>
    </location>
</feature>
<dbReference type="OrthoDB" id="2408655at2759"/>
<name>A0A3P8WSY4_CYNSE</name>
<dbReference type="Proteomes" id="UP000265120">
    <property type="component" value="Unassembled WGS sequence"/>
</dbReference>
<dbReference type="GO" id="GO:0006368">
    <property type="term" value="P:transcription elongation by RNA polymerase II"/>
    <property type="evidence" value="ECO:0007669"/>
    <property type="project" value="InterPro"/>
</dbReference>
<dbReference type="RefSeq" id="XP_016886167.1">
    <property type="nucleotide sequence ID" value="XM_017030678.2"/>
</dbReference>
<feature type="region of interest" description="Disordered" evidence="1">
    <location>
        <begin position="169"/>
        <end position="256"/>
    </location>
</feature>
<feature type="compositionally biased region" description="Polar residues" evidence="1">
    <location>
        <begin position="101"/>
        <end position="119"/>
    </location>
</feature>
<protein>
    <submittedName>
        <fullName evidence="2">RNA polymerase II subunit M</fullName>
    </submittedName>
</protein>
<evidence type="ECO:0000256" key="1">
    <source>
        <dbReference type="SAM" id="MobiDB-lite"/>
    </source>
</evidence>
<proteinExistence type="predicted"/>
<dbReference type="GO" id="GO:0035556">
    <property type="term" value="P:intracellular signal transduction"/>
    <property type="evidence" value="ECO:0007669"/>
    <property type="project" value="TreeGrafter"/>
</dbReference>
<reference evidence="2" key="1">
    <citation type="submission" date="2025-05" db="UniProtKB">
        <authorList>
            <consortium name="Ensembl"/>
        </authorList>
    </citation>
    <scope>IDENTIFICATION</scope>
</reference>
<dbReference type="PANTHER" id="PTHR23171">
    <property type="entry name" value="GDOWN1"/>
    <property type="match status" value="1"/>
</dbReference>
<dbReference type="InterPro" id="IPR026213">
    <property type="entry name" value="GRINL1"/>
</dbReference>
<evidence type="ECO:0000313" key="3">
    <source>
        <dbReference type="Proteomes" id="UP000265120"/>
    </source>
</evidence>
<sequence>MSSAWRERQGQVGEIQQMSRVELQELLLRQEKILANKRLLKSLPDKGEKISEFAERVRLAIQNHDEEESRQSLVFAARTKLQSKYQQAFSGEKRLVLNKPAFSNPNTNEPASGNEVNERQSFPVSAQMAAVVFLVARETEIMETGSLEPSQGSEETIESDLAGALEKVRLSETSSKSKESPNCKERQNYFLKTHSPKKPHYVTILERTEKASGPGRQKFKLNQLPPKGENSPSGSSSPSQSSERSSPLSVQEKRERNRRHLNEITAATLPPLYHNPAQLLSLDESAILLKEQTKKQQELQAKLAAQKLSEGLRISMGSYTPDGGPMAAYREVHDDGAQLSSEED</sequence>
<dbReference type="GeneID" id="107988118"/>
<dbReference type="OMA" id="GIHYTVY"/>
<dbReference type="Pfam" id="PF15328">
    <property type="entry name" value="GCOM2"/>
    <property type="match status" value="2"/>
</dbReference>
<keyword evidence="3" id="KW-1185">Reference proteome</keyword>
<dbReference type="AlphaFoldDB" id="A0A3P8WSY4"/>
<feature type="region of interest" description="Disordered" evidence="1">
    <location>
        <begin position="99"/>
        <end position="119"/>
    </location>
</feature>
<dbReference type="KEGG" id="csem:107988118"/>